<dbReference type="Proteomes" id="UP000499080">
    <property type="component" value="Unassembled WGS sequence"/>
</dbReference>
<organism evidence="1 2">
    <name type="scientific">Araneus ventricosus</name>
    <name type="common">Orbweaver spider</name>
    <name type="synonym">Epeira ventricosa</name>
    <dbReference type="NCBI Taxonomy" id="182803"/>
    <lineage>
        <taxon>Eukaryota</taxon>
        <taxon>Metazoa</taxon>
        <taxon>Ecdysozoa</taxon>
        <taxon>Arthropoda</taxon>
        <taxon>Chelicerata</taxon>
        <taxon>Arachnida</taxon>
        <taxon>Araneae</taxon>
        <taxon>Araneomorphae</taxon>
        <taxon>Entelegynae</taxon>
        <taxon>Araneoidea</taxon>
        <taxon>Araneidae</taxon>
        <taxon>Araneus</taxon>
    </lineage>
</organism>
<name>A0A4Y2G7A8_ARAVE</name>
<keyword evidence="2" id="KW-1185">Reference proteome</keyword>
<protein>
    <submittedName>
        <fullName evidence="1">Uncharacterized protein</fullName>
    </submittedName>
</protein>
<evidence type="ECO:0000313" key="2">
    <source>
        <dbReference type="Proteomes" id="UP000499080"/>
    </source>
</evidence>
<proteinExistence type="predicted"/>
<accession>A0A4Y2G7A8</accession>
<sequence>MNVKEVYGNPGIRMNVKEAYDNHGIRMNVKEVYGNPGIRRGKENMWDRFLQKVGHIVALEVLISWDRKHGRQNVQDLGYKAEGAIPNLRLFSEDLSLVPPHSI</sequence>
<comment type="caution">
    <text evidence="1">The sequence shown here is derived from an EMBL/GenBank/DDBJ whole genome shotgun (WGS) entry which is preliminary data.</text>
</comment>
<reference evidence="1 2" key="1">
    <citation type="journal article" date="2019" name="Sci. Rep.">
        <title>Orb-weaving spider Araneus ventricosus genome elucidates the spidroin gene catalogue.</title>
        <authorList>
            <person name="Kono N."/>
            <person name="Nakamura H."/>
            <person name="Ohtoshi R."/>
            <person name="Moran D.A.P."/>
            <person name="Shinohara A."/>
            <person name="Yoshida Y."/>
            <person name="Fujiwara M."/>
            <person name="Mori M."/>
            <person name="Tomita M."/>
            <person name="Arakawa K."/>
        </authorList>
    </citation>
    <scope>NUCLEOTIDE SEQUENCE [LARGE SCALE GENOMIC DNA]</scope>
</reference>
<dbReference type="EMBL" id="BGPR01001246">
    <property type="protein sequence ID" value="GBM49261.1"/>
    <property type="molecule type" value="Genomic_DNA"/>
</dbReference>
<evidence type="ECO:0000313" key="1">
    <source>
        <dbReference type="EMBL" id="GBM49261.1"/>
    </source>
</evidence>
<dbReference type="AlphaFoldDB" id="A0A4Y2G7A8"/>
<gene>
    <name evidence="1" type="ORF">AVEN_71008_1</name>
</gene>